<dbReference type="PANTHER" id="PTHR36182">
    <property type="entry name" value="PROTEIN, PUTATIVE (AFU_ORTHOLOGUE AFUA_6G10930)-RELATED"/>
    <property type="match status" value="1"/>
</dbReference>
<evidence type="ECO:0000313" key="3">
    <source>
        <dbReference type="Proteomes" id="UP000803844"/>
    </source>
</evidence>
<keyword evidence="3" id="KW-1185">Reference proteome</keyword>
<feature type="signal peptide" evidence="1">
    <location>
        <begin position="1"/>
        <end position="17"/>
    </location>
</feature>
<gene>
    <name evidence="2" type="ORF">M406DRAFT_267088</name>
</gene>
<organism evidence="2 3">
    <name type="scientific">Cryphonectria parasitica (strain ATCC 38755 / EP155)</name>
    <dbReference type="NCBI Taxonomy" id="660469"/>
    <lineage>
        <taxon>Eukaryota</taxon>
        <taxon>Fungi</taxon>
        <taxon>Dikarya</taxon>
        <taxon>Ascomycota</taxon>
        <taxon>Pezizomycotina</taxon>
        <taxon>Sordariomycetes</taxon>
        <taxon>Sordariomycetidae</taxon>
        <taxon>Diaporthales</taxon>
        <taxon>Cryphonectriaceae</taxon>
        <taxon>Cryphonectria-Endothia species complex</taxon>
        <taxon>Cryphonectria</taxon>
    </lineage>
</organism>
<keyword evidence="1" id="KW-0732">Signal</keyword>
<dbReference type="GeneID" id="63834984"/>
<dbReference type="EMBL" id="MU032351">
    <property type="protein sequence ID" value="KAF3761831.1"/>
    <property type="molecule type" value="Genomic_DNA"/>
</dbReference>
<dbReference type="Gene3D" id="2.70.50.70">
    <property type="match status" value="1"/>
</dbReference>
<protein>
    <recommendedName>
        <fullName evidence="4">Lytic polysaccharide monooxygenase</fullName>
    </recommendedName>
</protein>
<accession>A0A9P4XVX5</accession>
<dbReference type="Proteomes" id="UP000803844">
    <property type="component" value="Unassembled WGS sequence"/>
</dbReference>
<evidence type="ECO:0008006" key="4">
    <source>
        <dbReference type="Google" id="ProtNLM"/>
    </source>
</evidence>
<feature type="chain" id="PRO_5040135932" description="Lytic polysaccharide monooxygenase" evidence="1">
    <location>
        <begin position="18"/>
        <end position="217"/>
    </location>
</feature>
<dbReference type="PANTHER" id="PTHR36182:SF2">
    <property type="entry name" value="LYTIC POLYSACCHARIDE MONOOXYGENASE"/>
    <property type="match status" value="1"/>
</dbReference>
<name>A0A9P4XVX5_CRYP1</name>
<proteinExistence type="predicted"/>
<dbReference type="OrthoDB" id="2342176at2759"/>
<dbReference type="RefSeq" id="XP_040772810.1">
    <property type="nucleotide sequence ID" value="XM_040917855.1"/>
</dbReference>
<evidence type="ECO:0000313" key="2">
    <source>
        <dbReference type="EMBL" id="KAF3761831.1"/>
    </source>
</evidence>
<sequence length="217" mass="23315">MFLILFSVVLFGTAVQGHMIMANPVPYGKYANPSIDNSPLDSSGSNYPCKVTSDPDTWYSQDKIDNTYAAGSSQTLSFTGSAVHGGGSCQLALTNDMQPDAQTSWRVILSIESGCPTTDGTTAATYNWTVPEDLEAGKYSFAWTWISKEAGQPEYYMNCAPITVTSSSSTKKRSSEVSRRAATDYPELFVANLDSINSCTIGPDVDPVYPAPGPNVE</sequence>
<dbReference type="AlphaFoldDB" id="A0A9P4XVX5"/>
<feature type="non-terminal residue" evidence="2">
    <location>
        <position position="217"/>
    </location>
</feature>
<evidence type="ECO:0000256" key="1">
    <source>
        <dbReference type="SAM" id="SignalP"/>
    </source>
</evidence>
<comment type="caution">
    <text evidence="2">The sequence shown here is derived from an EMBL/GenBank/DDBJ whole genome shotgun (WGS) entry which is preliminary data.</text>
</comment>
<reference evidence="2" key="1">
    <citation type="journal article" date="2020" name="Phytopathology">
        <title>Genome sequence of the chestnut blight fungus Cryphonectria parasitica EP155: A fundamental resource for an archetypical invasive plant pathogen.</title>
        <authorList>
            <person name="Crouch J.A."/>
            <person name="Dawe A."/>
            <person name="Aerts A."/>
            <person name="Barry K."/>
            <person name="Churchill A.C.L."/>
            <person name="Grimwood J."/>
            <person name="Hillman B."/>
            <person name="Milgroom M.G."/>
            <person name="Pangilinan J."/>
            <person name="Smith M."/>
            <person name="Salamov A."/>
            <person name="Schmutz J."/>
            <person name="Yadav J."/>
            <person name="Grigoriev I.V."/>
            <person name="Nuss D."/>
        </authorList>
    </citation>
    <scope>NUCLEOTIDE SEQUENCE</scope>
    <source>
        <strain evidence="2">EP155</strain>
    </source>
</reference>